<gene>
    <name evidence="1" type="ORF">MBVG_6760</name>
</gene>
<protein>
    <submittedName>
        <fullName evidence="1">Uncharacterized protein</fullName>
    </submittedName>
</protein>
<dbReference type="EMBL" id="AORH01000034">
    <property type="protein sequence ID" value="ENY68997.1"/>
    <property type="molecule type" value="Genomic_DNA"/>
</dbReference>
<name>N9V0Q0_9BACT</name>
<dbReference type="PATRIC" id="fig|1188235.3.peg.673"/>
<dbReference type="AlphaFoldDB" id="N9V0Q0"/>
<comment type="caution">
    <text evidence="1">The sequence shown here is derived from an EMBL/GenBank/DDBJ whole genome shotgun (WGS) entry which is preliminary data.</text>
</comment>
<accession>N9V0Q0</accession>
<dbReference type="RefSeq" id="WP_004421590.1">
    <property type="nucleotide sequence ID" value="NZ_AORH01000034.1"/>
</dbReference>
<evidence type="ECO:0000313" key="2">
    <source>
        <dbReference type="Proteomes" id="UP000013220"/>
    </source>
</evidence>
<evidence type="ECO:0000313" key="1">
    <source>
        <dbReference type="EMBL" id="ENY68997.1"/>
    </source>
</evidence>
<dbReference type="STRING" id="1188235.MBVG_6760"/>
<sequence length="119" mass="13832">MKKIKLEPNQLESYLNRYLVITTKDNASVKGVLGICWHSPNLLTITNEQKGYILRFENIKHLRLLNSDKIIDASTLKRTFKYVLYSRRTKHPTKPIFKTYNQASELKKSLSAETSETSE</sequence>
<proteinExistence type="predicted"/>
<dbReference type="Proteomes" id="UP000013220">
    <property type="component" value="Unassembled WGS sequence"/>
</dbReference>
<keyword evidence="2" id="KW-1185">Reference proteome</keyword>
<organism evidence="1 2">
    <name type="scientific">Mycoplasmopsis bovigenitalium 51080</name>
    <dbReference type="NCBI Taxonomy" id="1188235"/>
    <lineage>
        <taxon>Bacteria</taxon>
        <taxon>Bacillati</taxon>
        <taxon>Mycoplasmatota</taxon>
        <taxon>Mycoplasmoidales</taxon>
        <taxon>Metamycoplasmataceae</taxon>
        <taxon>Mycoplasmopsis</taxon>
    </lineage>
</organism>
<reference evidence="1 2" key="1">
    <citation type="journal article" date="2013" name="Genome Announc.">
        <title>Draft Genome Sequences of Mycoplasma alkalescens, Mycoplasma arginini, and Mycoplasma bovigenitalium, Three Species with Equivocal Pathogenic Status for Cattle.</title>
        <authorList>
            <person name="Manso-Silvan L."/>
            <person name="Tardy F."/>
            <person name="Baranowski E."/>
            <person name="Barre A."/>
            <person name="Blanchard A."/>
            <person name="Breton M."/>
            <person name="Couture C."/>
            <person name="Citti C."/>
            <person name="Dordet-Frisoni E."/>
            <person name="Dupuy V."/>
            <person name="Gaurivaud P."/>
            <person name="Jacob D."/>
            <person name="Lemaitre C."/>
            <person name="Nikolski M."/>
            <person name="Nouvel L.X."/>
            <person name="Poumarat F."/>
            <person name="Thebault P."/>
            <person name="Theil S."/>
            <person name="Thiaucourt F."/>
            <person name="Sirand-Pugnet P."/>
        </authorList>
    </citation>
    <scope>NUCLEOTIDE SEQUENCE [LARGE SCALE GENOMIC DNA]</scope>
    <source>
        <strain evidence="1 2">51080</strain>
    </source>
</reference>